<sequence length="88" mass="10305">MYFEPPSDARVTLYVVIHAETSFQAVCIREDEANTSRTNEATRPVWIYIAVMASAPDYVFMRDYLDNNRIRMNAISTPFYFNIHFLDT</sequence>
<comment type="caution">
    <text evidence="1">The sequence shown here is derived from an EMBL/GenBank/DDBJ whole genome shotgun (WGS) entry which is preliminary data.</text>
</comment>
<evidence type="ECO:0000313" key="1">
    <source>
        <dbReference type="EMBL" id="CAG9938008.1"/>
    </source>
</evidence>
<keyword evidence="2" id="KW-1185">Reference proteome</keyword>
<evidence type="ECO:0000313" key="2">
    <source>
        <dbReference type="Proteomes" id="UP000836387"/>
    </source>
</evidence>
<reference evidence="1" key="2">
    <citation type="submission" date="2021-10" db="EMBL/GenBank/DDBJ databases">
        <authorList>
            <person name="Piombo E."/>
        </authorList>
    </citation>
    <scope>NUCLEOTIDE SEQUENCE</scope>
</reference>
<dbReference type="EMBL" id="CADEHS020000002">
    <property type="protein sequence ID" value="CAG9938008.1"/>
    <property type="molecule type" value="Genomic_DNA"/>
</dbReference>
<organism evidence="1 2">
    <name type="scientific">Clonostachys rosea f. rosea IK726</name>
    <dbReference type="NCBI Taxonomy" id="1349383"/>
    <lineage>
        <taxon>Eukaryota</taxon>
        <taxon>Fungi</taxon>
        <taxon>Dikarya</taxon>
        <taxon>Ascomycota</taxon>
        <taxon>Pezizomycotina</taxon>
        <taxon>Sordariomycetes</taxon>
        <taxon>Hypocreomycetidae</taxon>
        <taxon>Hypocreales</taxon>
        <taxon>Bionectriaceae</taxon>
        <taxon>Clonostachys</taxon>
    </lineage>
</organism>
<name>A0ACA9TAT2_BIOOC</name>
<proteinExistence type="predicted"/>
<accession>A0ACA9TAT2</accession>
<dbReference type="Proteomes" id="UP000836387">
    <property type="component" value="Unassembled WGS sequence"/>
</dbReference>
<gene>
    <name evidence="1" type="ORF">CRV2_00006428</name>
</gene>
<protein>
    <submittedName>
        <fullName evidence="1">Uncharacterized protein</fullName>
    </submittedName>
</protein>
<reference evidence="1" key="1">
    <citation type="submission" date="2020-04" db="EMBL/GenBank/DDBJ databases">
        <authorList>
            <person name="Broberg M."/>
        </authorList>
    </citation>
    <scope>NUCLEOTIDE SEQUENCE</scope>
</reference>